<evidence type="ECO:0000313" key="1">
    <source>
        <dbReference type="EMBL" id="CAK9160016.1"/>
    </source>
</evidence>
<gene>
    <name evidence="1" type="ORF">ILEXP_LOCUS28744</name>
</gene>
<comment type="caution">
    <text evidence="1">The sequence shown here is derived from an EMBL/GenBank/DDBJ whole genome shotgun (WGS) entry which is preliminary data.</text>
</comment>
<organism evidence="1 2">
    <name type="scientific">Ilex paraguariensis</name>
    <name type="common">yerba mate</name>
    <dbReference type="NCBI Taxonomy" id="185542"/>
    <lineage>
        <taxon>Eukaryota</taxon>
        <taxon>Viridiplantae</taxon>
        <taxon>Streptophyta</taxon>
        <taxon>Embryophyta</taxon>
        <taxon>Tracheophyta</taxon>
        <taxon>Spermatophyta</taxon>
        <taxon>Magnoliopsida</taxon>
        <taxon>eudicotyledons</taxon>
        <taxon>Gunneridae</taxon>
        <taxon>Pentapetalae</taxon>
        <taxon>asterids</taxon>
        <taxon>campanulids</taxon>
        <taxon>Aquifoliales</taxon>
        <taxon>Aquifoliaceae</taxon>
        <taxon>Ilex</taxon>
    </lineage>
</organism>
<protein>
    <submittedName>
        <fullName evidence="1">Uncharacterized protein</fullName>
    </submittedName>
</protein>
<evidence type="ECO:0000313" key="2">
    <source>
        <dbReference type="Proteomes" id="UP001642360"/>
    </source>
</evidence>
<reference evidence="1 2" key="1">
    <citation type="submission" date="2024-02" db="EMBL/GenBank/DDBJ databases">
        <authorList>
            <person name="Vignale AGUSTIN F."/>
            <person name="Sosa J E."/>
            <person name="Modenutti C."/>
        </authorList>
    </citation>
    <scope>NUCLEOTIDE SEQUENCE [LARGE SCALE GENOMIC DNA]</scope>
</reference>
<dbReference type="EMBL" id="CAUOFW020003451">
    <property type="protein sequence ID" value="CAK9160016.1"/>
    <property type="molecule type" value="Genomic_DNA"/>
</dbReference>
<name>A0ABC8SVS8_9AQUA</name>
<keyword evidence="2" id="KW-1185">Reference proteome</keyword>
<dbReference type="AlphaFoldDB" id="A0ABC8SVS8"/>
<dbReference type="Proteomes" id="UP001642360">
    <property type="component" value="Unassembled WGS sequence"/>
</dbReference>
<feature type="non-terminal residue" evidence="1">
    <location>
        <position position="1"/>
    </location>
</feature>
<proteinExistence type="predicted"/>
<sequence>RTLIRDYLRQQAIPTTSGSSKVSGYMGVNYQRCHSLGLVTCRGVNGCVVGSVMQLNHLSCLCCKIVSANVVTLSVAHIISDWLGQKYNAVSMAMLACRCI</sequence>
<accession>A0ABC8SVS8</accession>